<name>A0A7D3XZL9_9BACT</name>
<evidence type="ECO:0008006" key="3">
    <source>
        <dbReference type="Google" id="ProtNLM"/>
    </source>
</evidence>
<dbReference type="InterPro" id="IPR016024">
    <property type="entry name" value="ARM-type_fold"/>
</dbReference>
<dbReference type="RefSeq" id="WP_173074219.1">
    <property type="nucleotide sequence ID" value="NZ_CP041345.1"/>
</dbReference>
<accession>A0A7D3XZL9</accession>
<dbReference type="Proteomes" id="UP000500961">
    <property type="component" value="Chromosome"/>
</dbReference>
<dbReference type="SUPFAM" id="SSF55785">
    <property type="entry name" value="PYP-like sensor domain (PAS domain)"/>
    <property type="match status" value="1"/>
</dbReference>
<dbReference type="KEGG" id="ttz:FHG85_06635"/>
<dbReference type="Gene3D" id="1.25.10.10">
    <property type="entry name" value="Leucine-rich Repeat Variant"/>
    <property type="match status" value="3"/>
</dbReference>
<sequence>MTNQRQHTIAVLSTNIDGIILSWNNGMELATGIKASHAINKNIFHLSKTFETADIGVRLKNVLSHGTTEYLSSRFHPSLNLFFKNLTGCHITVTPLRQSDNSIIGMLIIAESNSENSKVKNGSAKTNETEAKPIDLSVLIHELVNNHRNPTILSSIIEAFKRNDRDFINIAQELTKSTDHEVRMYTAQILGTLSTPKASKILVKLLEDENPNVQYHAIEALGKSKDIKVIPKLERLALAGDFFLASAAIDALINIDAGLSTYNKLRKLYDQPEFTFAGIEMAGRILHPTPFKDLCNWLNSSDFVFQAASTISKWIKEYGLEQFADSIYHQMLNDSINDKGIDNLTNLLDTDDDKLLKQVITLIVFIKNTIIQKKLVNLLGNQNIQEEIVETTVASGCNCIELLKEKLKETNNKEIQKVIAILLGRIGNESVLPELCDLLGKDDELTLISAGAMAKIGSKNAYPFLMKFIGTPSPIVRRAIISALNSISHPDMPNDLKNYILSPDPYTQESAIRIAGYFGYPQYKKSIVDAVNSPMTNVAIAAVEVLPFFDGIDDIKNLFLKSIERNDVRIKIAVAKSIAFLDSNDAQELISELLGDKDPWVRNYTIRSIIGLRILSFKDELKSIAKNSNEVVFVRLAAILALGELNLVSPKFFVPFTHDSNLDIAQTAIHALSLNESAEAQKILIGLLNGNHKAEIRLEAASALANYDTHESSKTLFEHVQDLDRNVAIKCVQSLGLHNNRYAYGYLLELCFDIRVGENARKILINKRQHYLEELLYFLDKGFEHKMLLLSMMHQIDLPGKEEILFQLKSDKNARVRQGAKTLLDSLMLNI</sequence>
<keyword evidence="2" id="KW-1185">Reference proteome</keyword>
<dbReference type="SUPFAM" id="SSF48371">
    <property type="entry name" value="ARM repeat"/>
    <property type="match status" value="2"/>
</dbReference>
<dbReference type="SMART" id="SM00567">
    <property type="entry name" value="EZ_HEAT"/>
    <property type="match status" value="6"/>
</dbReference>
<proteinExistence type="predicted"/>
<dbReference type="InterPro" id="IPR035965">
    <property type="entry name" value="PAS-like_dom_sf"/>
</dbReference>
<dbReference type="Gene3D" id="3.30.450.20">
    <property type="entry name" value="PAS domain"/>
    <property type="match status" value="1"/>
</dbReference>
<dbReference type="PANTHER" id="PTHR12697">
    <property type="entry name" value="PBS LYASE HEAT-LIKE PROTEIN"/>
    <property type="match status" value="1"/>
</dbReference>
<dbReference type="EMBL" id="CP041345">
    <property type="protein sequence ID" value="QKG79953.1"/>
    <property type="molecule type" value="Genomic_DNA"/>
</dbReference>
<dbReference type="PANTHER" id="PTHR12697:SF5">
    <property type="entry name" value="DEOXYHYPUSINE HYDROXYLASE"/>
    <property type="match status" value="1"/>
</dbReference>
<dbReference type="Pfam" id="PF13646">
    <property type="entry name" value="HEAT_2"/>
    <property type="match status" value="3"/>
</dbReference>
<organism evidence="1 2">
    <name type="scientific">Tenuifilum thalassicum</name>
    <dbReference type="NCBI Taxonomy" id="2590900"/>
    <lineage>
        <taxon>Bacteria</taxon>
        <taxon>Pseudomonadati</taxon>
        <taxon>Bacteroidota</taxon>
        <taxon>Bacteroidia</taxon>
        <taxon>Bacteroidales</taxon>
        <taxon>Tenuifilaceae</taxon>
        <taxon>Tenuifilum</taxon>
    </lineage>
</organism>
<evidence type="ECO:0000313" key="2">
    <source>
        <dbReference type="Proteomes" id="UP000500961"/>
    </source>
</evidence>
<dbReference type="InterPro" id="IPR011989">
    <property type="entry name" value="ARM-like"/>
</dbReference>
<gene>
    <name evidence="1" type="ORF">FHG85_06635</name>
</gene>
<dbReference type="AlphaFoldDB" id="A0A7D3XZL9"/>
<dbReference type="GO" id="GO:0016491">
    <property type="term" value="F:oxidoreductase activity"/>
    <property type="evidence" value="ECO:0007669"/>
    <property type="project" value="TreeGrafter"/>
</dbReference>
<reference evidence="1 2" key="1">
    <citation type="submission" date="2019-07" db="EMBL/GenBank/DDBJ databases">
        <title>Thalassofilum flectens gen. nov., sp. nov., a novel moderate thermophilic anaerobe from a shallow sea hot spring in Kunashir Island (Russia), representing a new family in the order Bacteroidales, and proposal of Thalassofilacea fam. nov.</title>
        <authorList>
            <person name="Kochetkova T.V."/>
            <person name="Podosokorskaya O.A."/>
            <person name="Novikov A."/>
            <person name="Elcheninov A.G."/>
            <person name="Toshchakov S.V."/>
            <person name="Kublanov I.V."/>
        </authorList>
    </citation>
    <scope>NUCLEOTIDE SEQUENCE [LARGE SCALE GENOMIC DNA]</scope>
    <source>
        <strain evidence="1 2">38-H</strain>
    </source>
</reference>
<evidence type="ECO:0000313" key="1">
    <source>
        <dbReference type="EMBL" id="QKG79953.1"/>
    </source>
</evidence>
<dbReference type="InterPro" id="IPR004155">
    <property type="entry name" value="PBS_lyase_HEAT"/>
</dbReference>
<protein>
    <recommendedName>
        <fullName evidence="3">PAS domain-containing protein</fullName>
    </recommendedName>
</protein>